<evidence type="ECO:0000256" key="4">
    <source>
        <dbReference type="ARBA" id="ARBA00022694"/>
    </source>
</evidence>
<comment type="function">
    <text evidence="7">Catalyzes the base-exchange of a guanine (G) residue with the queuine precursor 7-aminomethyl-7-deazaguanine (PreQ1) at position 34 (anticodon wobble position) in tRNAs with GU(N) anticodons (tRNA-Asp, -Asn, -His and -Tyr). Catalysis occurs through a double-displacement mechanism. The nucleophile active site attacks the C1' of nucleotide 34 to detach the guanine base from the RNA, forming a covalent enzyme-RNA intermediate. The proton acceptor active site deprotonates the incoming PreQ1, allowing a nucleophilic attack on the C1' of the ribose to form the product. After dissociation, two additional enzymatic reactions on the tRNA convert PreQ1 to queuine (Q), resulting in the hypermodified nucleoside queuosine (7-(((4,5-cis-dihydroxy-2-cyclopenten-1-yl)amino)methyl)-7-deazaguanosine).</text>
</comment>
<feature type="active site" description="Proton acceptor" evidence="7">
    <location>
        <position position="93"/>
    </location>
</feature>
<feature type="binding site" evidence="7">
    <location>
        <position position="314"/>
    </location>
    <ligand>
        <name>Zn(2+)</name>
        <dbReference type="ChEBI" id="CHEBI:29105"/>
    </ligand>
</feature>
<comment type="pathway">
    <text evidence="1 7">tRNA modification; tRNA-queuosine biosynthesis.</text>
</comment>
<feature type="binding site" evidence="7">
    <location>
        <position position="309"/>
    </location>
    <ligand>
        <name>Zn(2+)</name>
        <dbReference type="ChEBI" id="CHEBI:29105"/>
    </ligand>
</feature>
<proteinExistence type="inferred from homology"/>
<dbReference type="OrthoDB" id="9805417at2"/>
<feature type="binding site" evidence="7">
    <location>
        <position position="194"/>
    </location>
    <ligand>
        <name>substrate</name>
    </ligand>
</feature>
<protein>
    <recommendedName>
        <fullName evidence="7">Queuine tRNA-ribosyltransferase</fullName>
        <ecNumber evidence="7">2.4.2.29</ecNumber>
    </recommendedName>
    <alternativeName>
        <fullName evidence="7">Guanine insertion enzyme</fullName>
    </alternativeName>
    <alternativeName>
        <fullName evidence="7">tRNA-guanine transglycosylase</fullName>
    </alternativeName>
</protein>
<evidence type="ECO:0000256" key="5">
    <source>
        <dbReference type="ARBA" id="ARBA00022785"/>
    </source>
</evidence>
<comment type="caution">
    <text evidence="9">The sequence shown here is derived from an EMBL/GenBank/DDBJ whole genome shotgun (WGS) entry which is preliminary data.</text>
</comment>
<evidence type="ECO:0000256" key="6">
    <source>
        <dbReference type="ARBA" id="ARBA00050112"/>
    </source>
</evidence>
<feature type="region of interest" description="RNA binding" evidence="7">
    <location>
        <begin position="252"/>
        <end position="258"/>
    </location>
</feature>
<feature type="binding site" evidence="7">
    <location>
        <begin position="93"/>
        <end position="97"/>
    </location>
    <ligand>
        <name>substrate</name>
    </ligand>
</feature>
<evidence type="ECO:0000256" key="2">
    <source>
        <dbReference type="ARBA" id="ARBA00022676"/>
    </source>
</evidence>
<accession>A0A3N5D0U1</accession>
<dbReference type="EMBL" id="RPFZ01000001">
    <property type="protein sequence ID" value="RPF72609.1"/>
    <property type="molecule type" value="Genomic_DNA"/>
</dbReference>
<dbReference type="HAMAP" id="MF_00168">
    <property type="entry name" value="Q_tRNA_Tgt"/>
    <property type="match status" value="1"/>
</dbReference>
<feature type="domain" description="tRNA-guanine(15) transglycosylase-like" evidence="8">
    <location>
        <begin position="15"/>
        <end position="372"/>
    </location>
</feature>
<sequence>MPPRFEFTLSAVDGRARCGTIAMRRGTIRTPAFMPVGTAATVKAMKPDSVRATGADVILGNTYHLMLRPSAERIARLGGLHEFMQWKRPILTDSGGYQVMSLSDLNRLSEEGVEFRSHLDGSRHMLTPERSMEIQRLLGSDIVMAFDECPRADRPREEIASSMALSMRWARRSREAFDGGRDHAARAALFGIQQGALDENLRGRSAEALREIGFDGYAIGGLAVGEGQEAMFATLDFAPAQLPEDAPRYLMGVGKPDDLVGAVERGVDMFDCVLPTRSGRNGQAFTWNGPLNLRNARHAENSSPLDPACPCSTCATFSRAYLHHLQKAGEILGAMLVTEHNLFFYQQLMQAMRDAIVEARFASFATNFRRDYLGRAKNGD</sequence>
<dbReference type="NCBIfam" id="TIGR00449">
    <property type="entry name" value="tgt_general"/>
    <property type="match status" value="1"/>
</dbReference>
<dbReference type="GO" id="GO:0008616">
    <property type="term" value="P:tRNA queuosine(34) biosynthetic process"/>
    <property type="evidence" value="ECO:0007669"/>
    <property type="project" value="UniProtKB-UniRule"/>
</dbReference>
<comment type="similarity">
    <text evidence="7">Belongs to the queuine tRNA-ribosyltransferase family.</text>
</comment>
<evidence type="ECO:0000259" key="8">
    <source>
        <dbReference type="Pfam" id="PF01702"/>
    </source>
</evidence>
<dbReference type="GO" id="GO:0046872">
    <property type="term" value="F:metal ion binding"/>
    <property type="evidence" value="ECO:0007669"/>
    <property type="project" value="UniProtKB-KW"/>
</dbReference>
<feature type="active site" description="Nucleophile" evidence="7">
    <location>
        <position position="271"/>
    </location>
</feature>
<evidence type="ECO:0000313" key="10">
    <source>
        <dbReference type="Proteomes" id="UP000275232"/>
    </source>
</evidence>
<feature type="binding site" evidence="7">
    <location>
        <position position="147"/>
    </location>
    <ligand>
        <name>substrate</name>
    </ligand>
</feature>
<dbReference type="AlphaFoldDB" id="A0A3N5D0U1"/>
<keyword evidence="3 7" id="KW-0808">Transferase</keyword>
<comment type="cofactor">
    <cofactor evidence="7">
        <name>Zn(2+)</name>
        <dbReference type="ChEBI" id="CHEBI:29105"/>
    </cofactor>
    <text evidence="7">Binds 1 zinc ion per subunit.</text>
</comment>
<evidence type="ECO:0000256" key="7">
    <source>
        <dbReference type="HAMAP-Rule" id="MF_00168"/>
    </source>
</evidence>
<organism evidence="9 10">
    <name type="scientific">Aurantiacibacter spongiae</name>
    <dbReference type="NCBI Taxonomy" id="2488860"/>
    <lineage>
        <taxon>Bacteria</taxon>
        <taxon>Pseudomonadati</taxon>
        <taxon>Pseudomonadota</taxon>
        <taxon>Alphaproteobacteria</taxon>
        <taxon>Sphingomonadales</taxon>
        <taxon>Erythrobacteraceae</taxon>
        <taxon>Aurantiacibacter</taxon>
    </lineage>
</organism>
<reference evidence="9 10" key="1">
    <citation type="submission" date="2018-11" db="EMBL/GenBank/DDBJ databases">
        <title>Erythrobacter spongiae sp. nov., isolated from a marine sponge.</title>
        <authorList>
            <person name="Zhuang L."/>
            <person name="Luo L."/>
        </authorList>
    </citation>
    <scope>NUCLEOTIDE SEQUENCE [LARGE SCALE GENOMIC DNA]</scope>
    <source>
        <strain evidence="9 10">HN-E23</strain>
    </source>
</reference>
<keyword evidence="7" id="KW-0862">Zinc</keyword>
<dbReference type="InterPro" id="IPR050076">
    <property type="entry name" value="ArchSynthase1/Queuine_TRR"/>
</dbReference>
<feature type="binding site" evidence="7">
    <location>
        <position position="221"/>
    </location>
    <ligand>
        <name>substrate</name>
    </ligand>
</feature>
<dbReference type="UniPathway" id="UPA00392"/>
<dbReference type="FunFam" id="3.20.20.105:FF:000001">
    <property type="entry name" value="Queuine tRNA-ribosyltransferase"/>
    <property type="match status" value="1"/>
</dbReference>
<feature type="binding site" evidence="7">
    <location>
        <position position="340"/>
    </location>
    <ligand>
        <name>Zn(2+)</name>
        <dbReference type="ChEBI" id="CHEBI:29105"/>
    </ligand>
</feature>
<keyword evidence="7" id="KW-0479">Metal-binding</keyword>
<evidence type="ECO:0000313" key="9">
    <source>
        <dbReference type="EMBL" id="RPF72609.1"/>
    </source>
</evidence>
<dbReference type="SUPFAM" id="SSF51713">
    <property type="entry name" value="tRNA-guanine transglycosylase"/>
    <property type="match status" value="1"/>
</dbReference>
<evidence type="ECO:0000256" key="3">
    <source>
        <dbReference type="ARBA" id="ARBA00022679"/>
    </source>
</evidence>
<dbReference type="Proteomes" id="UP000275232">
    <property type="component" value="Unassembled WGS sequence"/>
</dbReference>
<gene>
    <name evidence="7" type="primary">tgt</name>
    <name evidence="9" type="ORF">EG799_01150</name>
</gene>
<feature type="binding site" evidence="7">
    <location>
        <position position="311"/>
    </location>
    <ligand>
        <name>Zn(2+)</name>
        <dbReference type="ChEBI" id="CHEBI:29105"/>
    </ligand>
</feature>
<feature type="region of interest" description="RNA binding; important for wobble base 34 recognition" evidence="7">
    <location>
        <begin position="276"/>
        <end position="280"/>
    </location>
</feature>
<dbReference type="InterPro" id="IPR002616">
    <property type="entry name" value="tRNA_ribo_trans-like"/>
</dbReference>
<dbReference type="InterPro" id="IPR036511">
    <property type="entry name" value="TGT-like_sf"/>
</dbReference>
<dbReference type="EC" id="2.4.2.29" evidence="7"/>
<dbReference type="PANTHER" id="PTHR46499">
    <property type="entry name" value="QUEUINE TRNA-RIBOSYLTRANSFERASE"/>
    <property type="match status" value="1"/>
</dbReference>
<dbReference type="RefSeq" id="WP_123882556.1">
    <property type="nucleotide sequence ID" value="NZ_RPFZ01000001.1"/>
</dbReference>
<comment type="catalytic activity">
    <reaction evidence="6 7">
        <text>7-aminomethyl-7-carbaguanine + guanosine(34) in tRNA = 7-aminomethyl-7-carbaguanosine(34) in tRNA + guanine</text>
        <dbReference type="Rhea" id="RHEA:24104"/>
        <dbReference type="Rhea" id="RHEA-COMP:10341"/>
        <dbReference type="Rhea" id="RHEA-COMP:10342"/>
        <dbReference type="ChEBI" id="CHEBI:16235"/>
        <dbReference type="ChEBI" id="CHEBI:58703"/>
        <dbReference type="ChEBI" id="CHEBI:74269"/>
        <dbReference type="ChEBI" id="CHEBI:82833"/>
        <dbReference type="EC" id="2.4.2.29"/>
    </reaction>
</comment>
<keyword evidence="10" id="KW-1185">Reference proteome</keyword>
<comment type="subunit">
    <text evidence="7">Homodimer. Within each dimer, one monomer is responsible for RNA recognition and catalysis, while the other monomer binds to the replacement base PreQ1.</text>
</comment>
<keyword evidence="5 7" id="KW-0671">Queuosine biosynthesis</keyword>
<dbReference type="GO" id="GO:0005829">
    <property type="term" value="C:cytosol"/>
    <property type="evidence" value="ECO:0007669"/>
    <property type="project" value="TreeGrafter"/>
</dbReference>
<keyword evidence="2 7" id="KW-0328">Glycosyltransferase</keyword>
<dbReference type="GO" id="GO:0008479">
    <property type="term" value="F:tRNA-guanosine(34) queuine transglycosylase activity"/>
    <property type="evidence" value="ECO:0007669"/>
    <property type="project" value="UniProtKB-UniRule"/>
</dbReference>
<dbReference type="InterPro" id="IPR004803">
    <property type="entry name" value="TGT"/>
</dbReference>
<dbReference type="Pfam" id="PF01702">
    <property type="entry name" value="TGT"/>
    <property type="match status" value="1"/>
</dbReference>
<dbReference type="NCBIfam" id="TIGR00430">
    <property type="entry name" value="Q_tRNA_tgt"/>
    <property type="match status" value="1"/>
</dbReference>
<dbReference type="PANTHER" id="PTHR46499:SF1">
    <property type="entry name" value="QUEUINE TRNA-RIBOSYLTRANSFERASE"/>
    <property type="match status" value="1"/>
</dbReference>
<keyword evidence="4 7" id="KW-0819">tRNA processing</keyword>
<name>A0A3N5D0U1_9SPHN</name>
<evidence type="ECO:0000256" key="1">
    <source>
        <dbReference type="ARBA" id="ARBA00004691"/>
    </source>
</evidence>
<dbReference type="Gene3D" id="3.20.20.105">
    <property type="entry name" value="Queuine tRNA-ribosyltransferase-like"/>
    <property type="match status" value="1"/>
</dbReference>